<dbReference type="EMBL" id="BMDZ01000192">
    <property type="protein sequence ID" value="GGB64389.1"/>
    <property type="molecule type" value="Genomic_DNA"/>
</dbReference>
<organism evidence="2 3">
    <name type="scientific">Tistrella bauzanensis</name>
    <dbReference type="NCBI Taxonomy" id="657419"/>
    <lineage>
        <taxon>Bacteria</taxon>
        <taxon>Pseudomonadati</taxon>
        <taxon>Pseudomonadota</taxon>
        <taxon>Alphaproteobacteria</taxon>
        <taxon>Geminicoccales</taxon>
        <taxon>Geminicoccaceae</taxon>
        <taxon>Tistrella</taxon>
    </lineage>
</organism>
<proteinExistence type="predicted"/>
<feature type="region of interest" description="Disordered" evidence="1">
    <location>
        <begin position="26"/>
        <end position="57"/>
    </location>
</feature>
<evidence type="ECO:0000313" key="3">
    <source>
        <dbReference type="Proteomes" id="UP000603352"/>
    </source>
</evidence>
<keyword evidence="3" id="KW-1185">Reference proteome</keyword>
<comment type="caution">
    <text evidence="2">The sequence shown here is derived from an EMBL/GenBank/DDBJ whole genome shotgun (WGS) entry which is preliminary data.</text>
</comment>
<dbReference type="Proteomes" id="UP000603352">
    <property type="component" value="Unassembled WGS sequence"/>
</dbReference>
<sequence length="57" mass="6148">MFDVNGDLWQSPTVVAVTTPAARLMTQGQRGAGSLADRKGRTSGRAGRQGNEFRLTR</sequence>
<name>A0ABQ1JBQ5_9PROT</name>
<evidence type="ECO:0000313" key="2">
    <source>
        <dbReference type="EMBL" id="GGB64389.1"/>
    </source>
</evidence>
<accession>A0ABQ1JBQ5</accession>
<reference evidence="3" key="1">
    <citation type="journal article" date="2019" name="Int. J. Syst. Evol. Microbiol.">
        <title>The Global Catalogue of Microorganisms (GCM) 10K type strain sequencing project: providing services to taxonomists for standard genome sequencing and annotation.</title>
        <authorList>
            <consortium name="The Broad Institute Genomics Platform"/>
            <consortium name="The Broad Institute Genome Sequencing Center for Infectious Disease"/>
            <person name="Wu L."/>
            <person name="Ma J."/>
        </authorList>
    </citation>
    <scope>NUCLEOTIDE SEQUENCE [LARGE SCALE GENOMIC DNA]</scope>
    <source>
        <strain evidence="3">CGMCC 1.10188</strain>
    </source>
</reference>
<gene>
    <name evidence="2" type="ORF">GCM10011505_51010</name>
</gene>
<protein>
    <submittedName>
        <fullName evidence="2">Uncharacterized protein</fullName>
    </submittedName>
</protein>
<evidence type="ECO:0000256" key="1">
    <source>
        <dbReference type="SAM" id="MobiDB-lite"/>
    </source>
</evidence>